<protein>
    <recommendedName>
        <fullName evidence="1">SLC12A transporter C-terminal domain-containing protein</fullName>
    </recommendedName>
</protein>
<name>A0A3P6R5G6_9BILA</name>
<feature type="domain" description="SLC12A transporter C-terminal" evidence="1">
    <location>
        <begin position="27"/>
        <end position="54"/>
    </location>
</feature>
<dbReference type="GO" id="GO:0022857">
    <property type="term" value="F:transmembrane transporter activity"/>
    <property type="evidence" value="ECO:0007669"/>
    <property type="project" value="InterPro"/>
</dbReference>
<evidence type="ECO:0000313" key="2">
    <source>
        <dbReference type="EMBL" id="VDK50693.1"/>
    </source>
</evidence>
<dbReference type="Pfam" id="PF03522">
    <property type="entry name" value="SLC12"/>
    <property type="match status" value="1"/>
</dbReference>
<proteinExistence type="predicted"/>
<gene>
    <name evidence="2" type="ORF">GPUH_LOCUS5416</name>
</gene>
<dbReference type="OrthoDB" id="2020542at2759"/>
<keyword evidence="3" id="KW-1185">Reference proteome</keyword>
<dbReference type="Proteomes" id="UP000271098">
    <property type="component" value="Unassembled WGS sequence"/>
</dbReference>
<evidence type="ECO:0000313" key="3">
    <source>
        <dbReference type="Proteomes" id="UP000271098"/>
    </source>
</evidence>
<accession>A0A3P6R5G6</accession>
<organism evidence="2 3">
    <name type="scientific">Gongylonema pulchrum</name>
    <dbReference type="NCBI Taxonomy" id="637853"/>
    <lineage>
        <taxon>Eukaryota</taxon>
        <taxon>Metazoa</taxon>
        <taxon>Ecdysozoa</taxon>
        <taxon>Nematoda</taxon>
        <taxon>Chromadorea</taxon>
        <taxon>Rhabditida</taxon>
        <taxon>Spirurina</taxon>
        <taxon>Spiruromorpha</taxon>
        <taxon>Spiruroidea</taxon>
        <taxon>Gongylonematidae</taxon>
        <taxon>Gongylonema</taxon>
    </lineage>
</organism>
<dbReference type="InterPro" id="IPR018491">
    <property type="entry name" value="SLC12_C"/>
</dbReference>
<evidence type="ECO:0000259" key="1">
    <source>
        <dbReference type="Pfam" id="PF03522"/>
    </source>
</evidence>
<sequence length="66" mass="7272">MHAGVATDMCLIVAKDIVNFPVSAIRLTGTIDVYWIVQDGGLCILVAYLLKQSKVRIVYLIIPILL</sequence>
<dbReference type="EMBL" id="UYRT01011492">
    <property type="protein sequence ID" value="VDK50693.1"/>
    <property type="molecule type" value="Genomic_DNA"/>
</dbReference>
<reference evidence="2 3" key="1">
    <citation type="submission" date="2018-11" db="EMBL/GenBank/DDBJ databases">
        <authorList>
            <consortium name="Pathogen Informatics"/>
        </authorList>
    </citation>
    <scope>NUCLEOTIDE SEQUENCE [LARGE SCALE GENOMIC DNA]</scope>
</reference>
<dbReference type="GO" id="GO:0016020">
    <property type="term" value="C:membrane"/>
    <property type="evidence" value="ECO:0007669"/>
    <property type="project" value="InterPro"/>
</dbReference>
<dbReference type="AlphaFoldDB" id="A0A3P6R5G6"/>
<dbReference type="GO" id="GO:0006811">
    <property type="term" value="P:monoatomic ion transport"/>
    <property type="evidence" value="ECO:0007669"/>
    <property type="project" value="InterPro"/>
</dbReference>